<dbReference type="SUPFAM" id="SSF52540">
    <property type="entry name" value="P-loop containing nucleoside triphosphate hydrolases"/>
    <property type="match status" value="1"/>
</dbReference>
<gene>
    <name evidence="1" type="ORF">UABAM_03457</name>
</gene>
<evidence type="ECO:0000313" key="1">
    <source>
        <dbReference type="EMBL" id="BBM85094.1"/>
    </source>
</evidence>
<dbReference type="AlphaFoldDB" id="A0A5S9INQ5"/>
<reference evidence="1 2" key="1">
    <citation type="submission" date="2019-08" db="EMBL/GenBank/DDBJ databases">
        <title>Complete genome sequence of Candidatus Uab amorphum.</title>
        <authorList>
            <person name="Shiratori T."/>
            <person name="Suzuki S."/>
            <person name="Kakizawa Y."/>
            <person name="Ishida K."/>
        </authorList>
    </citation>
    <scope>NUCLEOTIDE SEQUENCE [LARGE SCALE GENOMIC DNA]</scope>
    <source>
        <strain evidence="1 2">SRT547</strain>
    </source>
</reference>
<dbReference type="Proteomes" id="UP000326354">
    <property type="component" value="Chromosome"/>
</dbReference>
<dbReference type="InterPro" id="IPR027417">
    <property type="entry name" value="P-loop_NTPase"/>
</dbReference>
<dbReference type="OrthoDB" id="263590at2"/>
<organism evidence="1 2">
    <name type="scientific">Uabimicrobium amorphum</name>
    <dbReference type="NCBI Taxonomy" id="2596890"/>
    <lineage>
        <taxon>Bacteria</taxon>
        <taxon>Pseudomonadati</taxon>
        <taxon>Planctomycetota</taxon>
        <taxon>Candidatus Uabimicrobiia</taxon>
        <taxon>Candidatus Uabimicrobiales</taxon>
        <taxon>Candidatus Uabimicrobiaceae</taxon>
        <taxon>Candidatus Uabimicrobium</taxon>
    </lineage>
</organism>
<dbReference type="KEGG" id="uam:UABAM_03457"/>
<dbReference type="EMBL" id="AP019860">
    <property type="protein sequence ID" value="BBM85094.1"/>
    <property type="molecule type" value="Genomic_DNA"/>
</dbReference>
<proteinExistence type="predicted"/>
<dbReference type="Gene3D" id="3.40.50.300">
    <property type="entry name" value="P-loop containing nucleotide triphosphate hydrolases"/>
    <property type="match status" value="1"/>
</dbReference>
<dbReference type="Pfam" id="PF13469">
    <property type="entry name" value="Sulfotransfer_3"/>
    <property type="match status" value="1"/>
</dbReference>
<sequence>MIKTCVKNLLLFVFRKVLDSHEGKKILFEAINGSSQLPSEYKKIDYDEFPCPYIQKAAMDEKKVIFITGRFRSGSTLVWNLFRHNTSCTAYYEPFNERRWFCKKTRGEKMDLSHRKVTDYWSEYDPHRKLSLFYQESWIRDHLYMDSKFWDENMYFYIKYLIDNTDNIPVLQFNRIDFRLPWIRHNFPQAKIIHVYRHPREQWCSTLVNISKFSYRESFETFDDNDHFYLMNWKNDLQNHFCFLRDARNPYQVFYYLWRLSYFFGAHYSDVSVSLEDLIEAPERNLATIMQYTPNHNIQNLKELIVANKKQQHLHYAPVEWFEEQEQLCEKVLKRFFTKSI</sequence>
<accession>A0A5S9INQ5</accession>
<name>A0A5S9INQ5_UABAM</name>
<evidence type="ECO:0000313" key="2">
    <source>
        <dbReference type="Proteomes" id="UP000326354"/>
    </source>
</evidence>
<evidence type="ECO:0008006" key="3">
    <source>
        <dbReference type="Google" id="ProtNLM"/>
    </source>
</evidence>
<dbReference type="RefSeq" id="WP_151969214.1">
    <property type="nucleotide sequence ID" value="NZ_AP019860.1"/>
</dbReference>
<protein>
    <recommendedName>
        <fullName evidence="3">Sulfotransferase family protein</fullName>
    </recommendedName>
</protein>
<keyword evidence="2" id="KW-1185">Reference proteome</keyword>